<dbReference type="Gene3D" id="1.10.30.40">
    <property type="entry name" value="Ethanolamine ammonia-lyase light chain (EutC), N-terminal domain"/>
    <property type="match status" value="1"/>
</dbReference>
<comment type="function">
    <text evidence="5">Catalyzes the deamination of various vicinal amino-alcohols to oxo compounds. Allows this organism to utilize ethanolamine as the sole source of nitrogen and carbon in the presence of external vitamin B12.</text>
</comment>
<feature type="binding site" evidence="5">
    <location>
        <position position="192"/>
    </location>
    <ligand>
        <name>adenosylcob(III)alamin</name>
        <dbReference type="ChEBI" id="CHEBI:18408"/>
    </ligand>
</feature>
<evidence type="ECO:0000313" key="6">
    <source>
        <dbReference type="EMBL" id="USQ95462.1"/>
    </source>
</evidence>
<feature type="binding site" evidence="5">
    <location>
        <position position="142"/>
    </location>
    <ligand>
        <name>adenosylcob(III)alamin</name>
        <dbReference type="ChEBI" id="CHEBI:18408"/>
    </ligand>
</feature>
<dbReference type="Proteomes" id="UP001057520">
    <property type="component" value="Chromosome"/>
</dbReference>
<dbReference type="InterPro" id="IPR042251">
    <property type="entry name" value="EutC_C"/>
</dbReference>
<keyword evidence="7" id="KW-1185">Reference proteome</keyword>
<sequence>MTRLRAATDARIGLGRAGAGLPTAAMLAFQSDHALARDAVHAPMDADALVGALVGDATITVSSCADSRAAYLQRPDLGRRLDADSVERLRAAEQGHDLVIVIGDGLSARAVQAHAPAVVAALRERLAGWRIAPIVLARQARVALGDEIGESLGAAMSLMLIGERPGLSSPDSLGAYLTWGPRSGRADSERNCVSNIRPPRGLSYEATAAKLAWLLHQARARALTGVGLKDDFDPALAAEVPNRALEA</sequence>
<dbReference type="HAMAP" id="MF_00601">
    <property type="entry name" value="EutC"/>
    <property type="match status" value="1"/>
</dbReference>
<proteinExistence type="inferred from homology"/>
<evidence type="ECO:0000256" key="2">
    <source>
        <dbReference type="ARBA" id="ARBA00023239"/>
    </source>
</evidence>
<reference evidence="6 7" key="1">
    <citation type="submission" date="2022-04" db="EMBL/GenBank/DDBJ databases">
        <title>Genome sequence of soybean root-associated Caulobacter segnis RL271.</title>
        <authorList>
            <person name="Longley R."/>
            <person name="Bonito G."/>
            <person name="Trigodet F."/>
            <person name="Crosson S."/>
            <person name="Fiebig A."/>
        </authorList>
    </citation>
    <scope>NUCLEOTIDE SEQUENCE [LARGE SCALE GENOMIC DNA]</scope>
    <source>
        <strain evidence="6 7">RL271</strain>
    </source>
</reference>
<gene>
    <name evidence="5 6" type="primary">eutC</name>
    <name evidence="6" type="ORF">MZV50_23425</name>
</gene>
<dbReference type="InterPro" id="IPR009246">
    <property type="entry name" value="EutC"/>
</dbReference>
<comment type="cofactor">
    <cofactor evidence="5">
        <name>adenosylcob(III)alamin</name>
        <dbReference type="ChEBI" id="CHEBI:18408"/>
    </cofactor>
    <text evidence="5">Binds between the large and small subunits.</text>
</comment>
<dbReference type="Pfam" id="PF05985">
    <property type="entry name" value="EutC"/>
    <property type="match status" value="1"/>
</dbReference>
<dbReference type="PANTHER" id="PTHR39330:SF1">
    <property type="entry name" value="ETHANOLAMINE AMMONIA-LYASE SMALL SUBUNIT"/>
    <property type="match status" value="1"/>
</dbReference>
<comment type="subunit">
    <text evidence="5">The basic unit is a heterodimer which dimerizes to form tetramers. The heterotetramers trimerize; 6 large subunits form a core ring with 6 small subunits projecting outwards.</text>
</comment>
<organism evidence="6 7">
    <name type="scientific">Caulobacter segnis</name>
    <dbReference type="NCBI Taxonomy" id="88688"/>
    <lineage>
        <taxon>Bacteria</taxon>
        <taxon>Pseudomonadati</taxon>
        <taxon>Pseudomonadota</taxon>
        <taxon>Alphaproteobacteria</taxon>
        <taxon>Caulobacterales</taxon>
        <taxon>Caulobacteraceae</taxon>
        <taxon>Caulobacter</taxon>
    </lineage>
</organism>
<keyword evidence="1 5" id="KW-0846">Cobalamin</keyword>
<keyword evidence="2 5" id="KW-0456">Lyase</keyword>
<protein>
    <recommendedName>
        <fullName evidence="5">Ethanolamine ammonia-lyase small subunit</fullName>
        <shortName evidence="5">EAL small subunit</shortName>
        <ecNumber evidence="5">4.3.1.7</ecNumber>
    </recommendedName>
</protein>
<comment type="pathway">
    <text evidence="5">Amine and polyamine degradation; ethanolamine degradation.</text>
</comment>
<evidence type="ECO:0000256" key="4">
    <source>
        <dbReference type="ARBA" id="ARBA00024446"/>
    </source>
</evidence>
<dbReference type="PANTHER" id="PTHR39330">
    <property type="entry name" value="ETHANOLAMINE AMMONIA-LYASE LIGHT CHAIN"/>
    <property type="match status" value="1"/>
</dbReference>
<dbReference type="EC" id="4.3.1.7" evidence="5"/>
<accession>A0ABY4ZRM2</accession>
<dbReference type="Gene3D" id="3.40.50.11240">
    <property type="entry name" value="Ethanolamine ammonia-lyase light chain (EutC)"/>
    <property type="match status" value="1"/>
</dbReference>
<comment type="subcellular location">
    <subcellularLocation>
        <location evidence="5">Bacterial microcompartment</location>
    </subcellularLocation>
</comment>
<dbReference type="EMBL" id="CP096040">
    <property type="protein sequence ID" value="USQ95462.1"/>
    <property type="molecule type" value="Genomic_DNA"/>
</dbReference>
<evidence type="ECO:0000256" key="3">
    <source>
        <dbReference type="ARBA" id="ARBA00023285"/>
    </source>
</evidence>
<comment type="catalytic activity">
    <reaction evidence="5">
        <text>ethanolamine = acetaldehyde + NH4(+)</text>
        <dbReference type="Rhea" id="RHEA:15313"/>
        <dbReference type="ChEBI" id="CHEBI:15343"/>
        <dbReference type="ChEBI" id="CHEBI:28938"/>
        <dbReference type="ChEBI" id="CHEBI:57603"/>
        <dbReference type="EC" id="4.3.1.7"/>
    </reaction>
</comment>
<dbReference type="PIRSF" id="PIRSF018982">
    <property type="entry name" value="EutC"/>
    <property type="match status" value="1"/>
</dbReference>
<keyword evidence="4 5" id="KW-1283">Bacterial microcompartment</keyword>
<dbReference type="GO" id="GO:0008851">
    <property type="term" value="F:ethanolamine ammonia-lyase activity"/>
    <property type="evidence" value="ECO:0007669"/>
    <property type="project" value="UniProtKB-EC"/>
</dbReference>
<keyword evidence="3 5" id="KW-0170">Cobalt</keyword>
<evidence type="ECO:0000256" key="5">
    <source>
        <dbReference type="HAMAP-Rule" id="MF_00601"/>
    </source>
</evidence>
<dbReference type="NCBIfam" id="NF003971">
    <property type="entry name" value="PRK05465.1"/>
    <property type="match status" value="1"/>
</dbReference>
<comment type="similarity">
    <text evidence="5">Belongs to the EutC family.</text>
</comment>
<name>A0ABY4ZRM2_9CAUL</name>
<dbReference type="InterPro" id="IPR042255">
    <property type="entry name" value="EutC_N"/>
</dbReference>
<evidence type="ECO:0000256" key="1">
    <source>
        <dbReference type="ARBA" id="ARBA00022628"/>
    </source>
</evidence>
<feature type="binding site" evidence="5">
    <location>
        <position position="163"/>
    </location>
    <ligand>
        <name>adenosylcob(III)alamin</name>
        <dbReference type="ChEBI" id="CHEBI:18408"/>
    </ligand>
</feature>
<evidence type="ECO:0000313" key="7">
    <source>
        <dbReference type="Proteomes" id="UP001057520"/>
    </source>
</evidence>